<reference evidence="3 4" key="1">
    <citation type="journal article" date="2020" name="Phytopathology">
        <title>Genome Sequence Resources of Colletotrichum truncatum, C. plurivorum, C. musicola, and C. sojae: Four Species Pathogenic to Soybean (Glycine max).</title>
        <authorList>
            <person name="Rogerio F."/>
            <person name="Boufleur T.R."/>
            <person name="Ciampi-Guillardi M."/>
            <person name="Sukno S.A."/>
            <person name="Thon M.R."/>
            <person name="Massola Junior N.S."/>
            <person name="Baroncelli R."/>
        </authorList>
    </citation>
    <scope>NUCLEOTIDE SEQUENCE [LARGE SCALE GENOMIC DNA]</scope>
    <source>
        <strain evidence="3 4">LFN0009</strain>
    </source>
</reference>
<proteinExistence type="predicted"/>
<evidence type="ECO:0000256" key="2">
    <source>
        <dbReference type="SAM" id="Phobius"/>
    </source>
</evidence>
<keyword evidence="2" id="KW-1133">Transmembrane helix</keyword>
<comment type="caution">
    <text evidence="3">The sequence shown here is derived from an EMBL/GenBank/DDBJ whole genome shotgun (WGS) entry which is preliminary data.</text>
</comment>
<feature type="region of interest" description="Disordered" evidence="1">
    <location>
        <begin position="1"/>
        <end position="23"/>
    </location>
</feature>
<protein>
    <submittedName>
        <fullName evidence="3">Uncharacterized protein</fullName>
    </submittedName>
</protein>
<dbReference type="Proteomes" id="UP000652219">
    <property type="component" value="Unassembled WGS sequence"/>
</dbReference>
<name>A0A8H6MRZ1_9PEZI</name>
<evidence type="ECO:0000256" key="1">
    <source>
        <dbReference type="SAM" id="MobiDB-lite"/>
    </source>
</evidence>
<keyword evidence="2" id="KW-0812">Transmembrane</keyword>
<evidence type="ECO:0000313" key="3">
    <source>
        <dbReference type="EMBL" id="KAF6806088.1"/>
    </source>
</evidence>
<gene>
    <name evidence="3" type="ORF">CSOJ01_09082</name>
</gene>
<sequence length="354" mass="38859">MADQRQRQRQRQRQHMAPLWEFRPSHLPNPVLRPFAAPLPPAVVSSRGSHLQRRMDLTIRPSITAPKLRRRREASLPACGMSSHRLIAQKPRVVAGFPAPAPAPALRAERISETDLFDLGAINVLEFHEIPSGLPPIQHDSTLATVTRGSPGFAHTRTHTRTERKGEYICSRAPAATLIVNSAMPFCQPLRRKKGPFVTTPRYPPLSWFARRQASKPMWRHPDFRLARRVLGCVRGRDRAFRSGGCGLSTTPTPRILNAAGSLGIPLRNDIVASILPSVRASSTLRSNTLVLSAVRIDNAYSSIDVIVIIIVVVVVVFGVAVVAVPAAENNLLTLRMCNLLANESTAPQKTGTG</sequence>
<dbReference type="AlphaFoldDB" id="A0A8H6MRZ1"/>
<accession>A0A8H6MRZ1</accession>
<feature type="transmembrane region" description="Helical" evidence="2">
    <location>
        <begin position="306"/>
        <end position="327"/>
    </location>
</feature>
<keyword evidence="2" id="KW-0472">Membrane</keyword>
<keyword evidence="4" id="KW-1185">Reference proteome</keyword>
<evidence type="ECO:0000313" key="4">
    <source>
        <dbReference type="Proteomes" id="UP000652219"/>
    </source>
</evidence>
<organism evidence="3 4">
    <name type="scientific">Colletotrichum sojae</name>
    <dbReference type="NCBI Taxonomy" id="2175907"/>
    <lineage>
        <taxon>Eukaryota</taxon>
        <taxon>Fungi</taxon>
        <taxon>Dikarya</taxon>
        <taxon>Ascomycota</taxon>
        <taxon>Pezizomycotina</taxon>
        <taxon>Sordariomycetes</taxon>
        <taxon>Hypocreomycetidae</taxon>
        <taxon>Glomerellales</taxon>
        <taxon>Glomerellaceae</taxon>
        <taxon>Colletotrichum</taxon>
        <taxon>Colletotrichum orchidearum species complex</taxon>
    </lineage>
</organism>
<dbReference type="EMBL" id="WIGN01000167">
    <property type="protein sequence ID" value="KAF6806088.1"/>
    <property type="molecule type" value="Genomic_DNA"/>
</dbReference>